<accession>A0A165ZFN9</accession>
<keyword evidence="2" id="KW-1185">Reference proteome</keyword>
<evidence type="ECO:0000313" key="2">
    <source>
        <dbReference type="Proteomes" id="UP000076798"/>
    </source>
</evidence>
<dbReference type="Proteomes" id="UP000076798">
    <property type="component" value="Unassembled WGS sequence"/>
</dbReference>
<sequence>MLRRVIRGTTWRAVPTLVVGFRVPRFSVAYLPRTSTSSNVTLDHPSSTLGRPMGLTTMSALEFKRFYVVRLQILRRRPCEGPWMRSDMKPTLKEQYNVQLPPFLPEPSSLMETMLVSRLVSSASEHFPDLLEESHLLLCCGEQYAYRIFDALPTPLHVIVLPDYPMSLFGRRSIDLGCLPLEVSSPLHDLDVMFIFGLKTCL</sequence>
<organism evidence="1 2">
    <name type="scientific">Sistotremastrum suecicum HHB10207 ss-3</name>
    <dbReference type="NCBI Taxonomy" id="1314776"/>
    <lineage>
        <taxon>Eukaryota</taxon>
        <taxon>Fungi</taxon>
        <taxon>Dikarya</taxon>
        <taxon>Basidiomycota</taxon>
        <taxon>Agaricomycotina</taxon>
        <taxon>Agaricomycetes</taxon>
        <taxon>Sistotremastrales</taxon>
        <taxon>Sistotremastraceae</taxon>
        <taxon>Sistotremastrum</taxon>
    </lineage>
</organism>
<evidence type="ECO:0000313" key="1">
    <source>
        <dbReference type="EMBL" id="KZT34263.1"/>
    </source>
</evidence>
<gene>
    <name evidence="1" type="ORF">SISSUDRAFT_298182</name>
</gene>
<reference evidence="1 2" key="1">
    <citation type="journal article" date="2016" name="Mol. Biol. Evol.">
        <title>Comparative Genomics of Early-Diverging Mushroom-Forming Fungi Provides Insights into the Origins of Lignocellulose Decay Capabilities.</title>
        <authorList>
            <person name="Nagy L.G."/>
            <person name="Riley R."/>
            <person name="Tritt A."/>
            <person name="Adam C."/>
            <person name="Daum C."/>
            <person name="Floudas D."/>
            <person name="Sun H."/>
            <person name="Yadav J.S."/>
            <person name="Pangilinan J."/>
            <person name="Larsson K.H."/>
            <person name="Matsuura K."/>
            <person name="Barry K."/>
            <person name="Labutti K."/>
            <person name="Kuo R."/>
            <person name="Ohm R.A."/>
            <person name="Bhattacharya S.S."/>
            <person name="Shirouzu T."/>
            <person name="Yoshinaga Y."/>
            <person name="Martin F.M."/>
            <person name="Grigoriev I.V."/>
            <person name="Hibbett D.S."/>
        </authorList>
    </citation>
    <scope>NUCLEOTIDE SEQUENCE [LARGE SCALE GENOMIC DNA]</scope>
    <source>
        <strain evidence="1 2">HHB10207 ss-3</strain>
    </source>
</reference>
<protein>
    <submittedName>
        <fullName evidence="1">Uncharacterized protein</fullName>
    </submittedName>
</protein>
<proteinExistence type="predicted"/>
<name>A0A165ZFN9_9AGAM</name>
<dbReference type="EMBL" id="KV428191">
    <property type="protein sequence ID" value="KZT34263.1"/>
    <property type="molecule type" value="Genomic_DNA"/>
</dbReference>
<dbReference type="AlphaFoldDB" id="A0A165ZFN9"/>